<accession>A0ABV8HPX0</accession>
<comment type="caution">
    <text evidence="2">The sequence shown here is derived from an EMBL/GenBank/DDBJ whole genome shotgun (WGS) entry which is preliminary data.</text>
</comment>
<dbReference type="InterPro" id="IPR010310">
    <property type="entry name" value="T7SS_ESAT-6-like"/>
</dbReference>
<sequence length="107" mass="11372">MSGYQVTPEEVTTAAASCDSTAATVQEQLATLKSYVVDLEASWQGIAATTFQGLMAEYDTFSTMLHDALTDIASGLRGTYVNYSESEQTNIKTITTIQSGLSSANLS</sequence>
<organism evidence="2 3">
    <name type="scientific">Streptomyces polygonati</name>
    <dbReference type="NCBI Taxonomy" id="1617087"/>
    <lineage>
        <taxon>Bacteria</taxon>
        <taxon>Bacillati</taxon>
        <taxon>Actinomycetota</taxon>
        <taxon>Actinomycetes</taxon>
        <taxon>Kitasatosporales</taxon>
        <taxon>Streptomycetaceae</taxon>
        <taxon>Streptomyces</taxon>
    </lineage>
</organism>
<dbReference type="RefSeq" id="WP_386431281.1">
    <property type="nucleotide sequence ID" value="NZ_JBHSBB010000014.1"/>
</dbReference>
<gene>
    <name evidence="2" type="ORF">ACFO3J_21055</name>
</gene>
<keyword evidence="3" id="KW-1185">Reference proteome</keyword>
<evidence type="ECO:0000313" key="3">
    <source>
        <dbReference type="Proteomes" id="UP001595765"/>
    </source>
</evidence>
<proteinExistence type="inferred from homology"/>
<protein>
    <recommendedName>
        <fullName evidence="1">ESAT-6-like protein</fullName>
    </recommendedName>
</protein>
<comment type="similarity">
    <text evidence="1">Belongs to the WXG100 family.</text>
</comment>
<evidence type="ECO:0000256" key="1">
    <source>
        <dbReference type="RuleBase" id="RU362001"/>
    </source>
</evidence>
<dbReference type="Proteomes" id="UP001595765">
    <property type="component" value="Unassembled WGS sequence"/>
</dbReference>
<dbReference type="SUPFAM" id="SSF140453">
    <property type="entry name" value="EsxAB dimer-like"/>
    <property type="match status" value="1"/>
</dbReference>
<evidence type="ECO:0000313" key="2">
    <source>
        <dbReference type="EMBL" id="MFC4033950.1"/>
    </source>
</evidence>
<dbReference type="InterPro" id="IPR036689">
    <property type="entry name" value="ESAT-6-like_sf"/>
</dbReference>
<dbReference type="Gene3D" id="1.10.287.1060">
    <property type="entry name" value="ESAT-6-like"/>
    <property type="match status" value="1"/>
</dbReference>
<reference evidence="3" key="1">
    <citation type="journal article" date="2019" name="Int. J. Syst. Evol. Microbiol.">
        <title>The Global Catalogue of Microorganisms (GCM) 10K type strain sequencing project: providing services to taxonomists for standard genome sequencing and annotation.</title>
        <authorList>
            <consortium name="The Broad Institute Genomics Platform"/>
            <consortium name="The Broad Institute Genome Sequencing Center for Infectious Disease"/>
            <person name="Wu L."/>
            <person name="Ma J."/>
        </authorList>
    </citation>
    <scope>NUCLEOTIDE SEQUENCE [LARGE SCALE GENOMIC DNA]</scope>
    <source>
        <strain evidence="3">CGMCC 4.7237</strain>
    </source>
</reference>
<name>A0ABV8HPX0_9ACTN</name>
<dbReference type="EMBL" id="JBHSBB010000014">
    <property type="protein sequence ID" value="MFC4033950.1"/>
    <property type="molecule type" value="Genomic_DNA"/>
</dbReference>
<dbReference type="NCBIfam" id="TIGR03930">
    <property type="entry name" value="WXG100_ESAT6"/>
    <property type="match status" value="1"/>
</dbReference>
<dbReference type="Pfam" id="PF06013">
    <property type="entry name" value="WXG100"/>
    <property type="match status" value="1"/>
</dbReference>